<evidence type="ECO:0000313" key="1">
    <source>
        <dbReference type="EMBL" id="BAK05499.1"/>
    </source>
</evidence>
<dbReference type="EMBL" id="AK374302">
    <property type="protein sequence ID" value="BAK05499.1"/>
    <property type="molecule type" value="mRNA"/>
</dbReference>
<accession>F2EDS7</accession>
<reference evidence="1" key="1">
    <citation type="journal article" date="2011" name="Plant Physiol.">
        <title>Comprehensive sequence analysis of 24,783 barley full-length cDNAs derived from 12 clone libraries.</title>
        <authorList>
            <person name="Matsumoto T."/>
            <person name="Tanaka T."/>
            <person name="Sakai H."/>
            <person name="Amano N."/>
            <person name="Kanamori H."/>
            <person name="Kurita K."/>
            <person name="Kikuta A."/>
            <person name="Kamiya K."/>
            <person name="Yamamoto M."/>
            <person name="Ikawa H."/>
            <person name="Fujii N."/>
            <person name="Hori K."/>
            <person name="Itoh T."/>
            <person name="Sato K."/>
        </authorList>
    </citation>
    <scope>NUCLEOTIDE SEQUENCE</scope>
    <source>
        <tissue evidence="1">Flower</tissue>
    </source>
</reference>
<sequence length="31" mass="3354">MRVGARAWAELKMRGWVCCAAMEAAGGCLVR</sequence>
<protein>
    <submittedName>
        <fullName evidence="1">Predicted protein</fullName>
    </submittedName>
</protein>
<dbReference type="AlphaFoldDB" id="F2EDS7"/>
<proteinExistence type="evidence at transcript level"/>
<name>F2EDS7_HORVV</name>
<organism evidence="1">
    <name type="scientific">Hordeum vulgare subsp. vulgare</name>
    <name type="common">Domesticated barley</name>
    <dbReference type="NCBI Taxonomy" id="112509"/>
    <lineage>
        <taxon>Eukaryota</taxon>
        <taxon>Viridiplantae</taxon>
        <taxon>Streptophyta</taxon>
        <taxon>Embryophyta</taxon>
        <taxon>Tracheophyta</taxon>
        <taxon>Spermatophyta</taxon>
        <taxon>Magnoliopsida</taxon>
        <taxon>Liliopsida</taxon>
        <taxon>Poales</taxon>
        <taxon>Poaceae</taxon>
        <taxon>BOP clade</taxon>
        <taxon>Pooideae</taxon>
        <taxon>Triticodae</taxon>
        <taxon>Triticeae</taxon>
        <taxon>Hordeinae</taxon>
        <taxon>Hordeum</taxon>
    </lineage>
</organism>